<feature type="transmembrane region" description="Helical" evidence="10">
    <location>
        <begin position="279"/>
        <end position="299"/>
    </location>
</feature>
<feature type="transmembrane region" description="Helical" evidence="10">
    <location>
        <begin position="198"/>
        <end position="221"/>
    </location>
</feature>
<keyword evidence="3 10" id="KW-1133">Transmembrane helix</keyword>
<dbReference type="Pfam" id="PF00001">
    <property type="entry name" value="7tm_1"/>
    <property type="match status" value="1"/>
</dbReference>
<feature type="transmembrane region" description="Helical" evidence="10">
    <location>
        <begin position="140"/>
        <end position="162"/>
    </location>
</feature>
<comment type="subcellular location">
    <subcellularLocation>
        <location evidence="1">Membrane</location>
        <topology evidence="1">Multi-pass membrane protein</topology>
    </subcellularLocation>
</comment>
<proteinExistence type="inferred from homology"/>
<feature type="transmembrane region" description="Helical" evidence="10">
    <location>
        <begin position="89"/>
        <end position="119"/>
    </location>
</feature>
<keyword evidence="6 9" id="KW-0675">Receptor</keyword>
<evidence type="ECO:0000256" key="1">
    <source>
        <dbReference type="ARBA" id="ARBA00004141"/>
    </source>
</evidence>
<dbReference type="Ensembl" id="ENSXETT00000080257">
    <property type="protein sequence ID" value="ENSXETP00000080874"/>
    <property type="gene ID" value="ENSXETG00000037904"/>
</dbReference>
<reference evidence="12" key="1">
    <citation type="journal article" date="2010" name="Science">
        <title>The genome of the Western clawed frog Xenopus tropicalis.</title>
        <authorList>
            <person name="Hellsten U."/>
            <person name="Harland R.M."/>
            <person name="Gilchrist M.J."/>
            <person name="Hendrix D."/>
            <person name="Jurka J."/>
            <person name="Kapitonov V."/>
            <person name="Ovcharenko I."/>
            <person name="Putnam N.H."/>
            <person name="Shu S."/>
            <person name="Taher L."/>
            <person name="Blitz I.L."/>
            <person name="Blumberg B."/>
            <person name="Dichmann D.S."/>
            <person name="Dubchak I."/>
            <person name="Amaya E."/>
            <person name="Detter J.C."/>
            <person name="Fletcher R."/>
            <person name="Gerhard D.S."/>
            <person name="Goodstein D."/>
            <person name="Graves T."/>
            <person name="Grigoriev I.V."/>
            <person name="Grimwood J."/>
            <person name="Kawashima T."/>
            <person name="Lindquist E."/>
            <person name="Lucas S.M."/>
            <person name="Mead P.E."/>
            <person name="Mitros T."/>
            <person name="Ogino H."/>
            <person name="Ohta Y."/>
            <person name="Poliakov A.V."/>
            <person name="Pollet N."/>
            <person name="Robert J."/>
            <person name="Salamov A."/>
            <person name="Sater A.K."/>
            <person name="Schmutz J."/>
            <person name="Terry A."/>
            <person name="Vize P.D."/>
            <person name="Warren W.C."/>
            <person name="Wells D."/>
            <person name="Wills A."/>
            <person name="Wilson R.K."/>
            <person name="Zimmerman L.B."/>
            <person name="Zorn A.M."/>
            <person name="Grainger R."/>
            <person name="Grammer T."/>
            <person name="Khokha M.K."/>
            <person name="Richardson P.M."/>
            <person name="Rokhsar D.S."/>
        </authorList>
    </citation>
    <scope>NUCLEOTIDE SEQUENCE [LARGE SCALE GENOMIC DNA]</scope>
    <source>
        <strain evidence="12">Nigerian</strain>
    </source>
</reference>
<evidence type="ECO:0000256" key="9">
    <source>
        <dbReference type="RuleBase" id="RU000688"/>
    </source>
</evidence>
<keyword evidence="7 9" id="KW-0807">Transducer</keyword>
<evidence type="ECO:0000256" key="3">
    <source>
        <dbReference type="ARBA" id="ARBA00022989"/>
    </source>
</evidence>
<dbReference type="SUPFAM" id="SSF81321">
    <property type="entry name" value="Family A G protein-coupled receptor-like"/>
    <property type="match status" value="1"/>
</dbReference>
<evidence type="ECO:0000256" key="10">
    <source>
        <dbReference type="SAM" id="Phobius"/>
    </source>
</evidence>
<dbReference type="PANTHER" id="PTHR24225">
    <property type="entry name" value="CHEMOTACTIC RECEPTOR"/>
    <property type="match status" value="1"/>
</dbReference>
<keyword evidence="2 9" id="KW-0812">Transmembrane</keyword>
<sequence length="325" mass="37880">TDLLITIYIILETSIGNNTTISTINLLSSLALLMTSLFGLVVNSLYLWVLRFKMCKSVNTTWFSHLILGNSVFTLTVPFLAAYRLMSPHWIFGGFLCKLINAAIVLCMYANIIFLTIISMDRYALVYHPVWYRGHMTHRFASAICISMWGFTILCSAPYFAFRQIRLLDDNKTTICYTDYTLYGLWDNQPKSQIQMEWIVFFINLALSFLLPFCIIAVCYLKIALRMKKGNLTRSSKPYKIIFITIVSFFIFFIPYHIWKGMSIEKGKFHKTTRDVLKVIMTCSFCFHYCFTPMLYLFIVENFKKLLRKSVITLFETVFYEPVSS</sequence>
<dbReference type="GO" id="GO:0016020">
    <property type="term" value="C:membrane"/>
    <property type="evidence" value="ECO:0007669"/>
    <property type="project" value="UniProtKB-SubCell"/>
</dbReference>
<dbReference type="PRINTS" id="PR00237">
    <property type="entry name" value="GPCRRHODOPSN"/>
</dbReference>
<accession>A0A6I8RGY8</accession>
<dbReference type="InterPro" id="IPR000276">
    <property type="entry name" value="GPCR_Rhodpsn"/>
</dbReference>
<dbReference type="FunCoup" id="A0A6I8RGY8">
    <property type="interactions" value="284"/>
</dbReference>
<evidence type="ECO:0000313" key="12">
    <source>
        <dbReference type="Ensembl" id="ENSXETP00000080874"/>
    </source>
</evidence>
<dbReference type="InterPro" id="IPR017452">
    <property type="entry name" value="GPCR_Rhodpsn_7TM"/>
</dbReference>
<keyword evidence="5 10" id="KW-0472">Membrane</keyword>
<evidence type="ECO:0000256" key="7">
    <source>
        <dbReference type="ARBA" id="ARBA00023224"/>
    </source>
</evidence>
<evidence type="ECO:0000256" key="4">
    <source>
        <dbReference type="ARBA" id="ARBA00023040"/>
    </source>
</evidence>
<gene>
    <name evidence="12" type="primary">LOC116412386</name>
</gene>
<keyword evidence="4 9" id="KW-0297">G-protein coupled receptor</keyword>
<evidence type="ECO:0000256" key="5">
    <source>
        <dbReference type="ARBA" id="ARBA00023136"/>
    </source>
</evidence>
<dbReference type="GeneTree" id="ENSGT01140000282544"/>
<reference evidence="12" key="2">
    <citation type="submission" date="2020-05" db="UniProtKB">
        <authorList>
            <consortium name="Ensembl"/>
        </authorList>
    </citation>
    <scope>IDENTIFICATION</scope>
</reference>
<feature type="transmembrane region" description="Helical" evidence="10">
    <location>
        <begin position="62"/>
        <end position="83"/>
    </location>
</feature>
<organism evidence="12">
    <name type="scientific">Xenopus tropicalis</name>
    <name type="common">Western clawed frog</name>
    <name type="synonym">Silurana tropicalis</name>
    <dbReference type="NCBI Taxonomy" id="8364"/>
    <lineage>
        <taxon>Eukaryota</taxon>
        <taxon>Metazoa</taxon>
        <taxon>Chordata</taxon>
        <taxon>Craniata</taxon>
        <taxon>Vertebrata</taxon>
        <taxon>Euteleostomi</taxon>
        <taxon>Amphibia</taxon>
        <taxon>Batrachia</taxon>
        <taxon>Anura</taxon>
        <taxon>Pipoidea</taxon>
        <taxon>Pipidae</taxon>
        <taxon>Xenopodinae</taxon>
        <taxon>Xenopus</taxon>
        <taxon>Silurana</taxon>
    </lineage>
</organism>
<comment type="similarity">
    <text evidence="8">Belongs to the chemokine-like receptor (CMKLR) family.</text>
</comment>
<dbReference type="InterPro" id="IPR000826">
    <property type="entry name" value="Formyl_rcpt-rel"/>
</dbReference>
<dbReference type="PROSITE" id="PS00237">
    <property type="entry name" value="G_PROTEIN_RECEP_F1_1"/>
    <property type="match status" value="1"/>
</dbReference>
<comment type="similarity">
    <text evidence="9">Belongs to the G-protein coupled receptor 1 family.</text>
</comment>
<dbReference type="GO" id="GO:0004930">
    <property type="term" value="F:G protein-coupled receptor activity"/>
    <property type="evidence" value="ECO:0007669"/>
    <property type="project" value="UniProtKB-KW"/>
</dbReference>
<name>A0A6I8RGY8_XENTR</name>
<dbReference type="PRINTS" id="PR00526">
    <property type="entry name" value="FMETLEUPHER"/>
</dbReference>
<feature type="domain" description="G-protein coupled receptors family 1 profile" evidence="11">
    <location>
        <begin position="42"/>
        <end position="296"/>
    </location>
</feature>
<dbReference type="InParanoid" id="A0A6I8RGY8"/>
<evidence type="ECO:0000256" key="8">
    <source>
        <dbReference type="ARBA" id="ARBA00025736"/>
    </source>
</evidence>
<evidence type="ECO:0000259" key="11">
    <source>
        <dbReference type="PROSITE" id="PS50262"/>
    </source>
</evidence>
<evidence type="ECO:0000256" key="2">
    <source>
        <dbReference type="ARBA" id="ARBA00022692"/>
    </source>
</evidence>
<dbReference type="PANTHER" id="PTHR24225:SF69">
    <property type="entry name" value="G-PROTEIN COUPLED RECEPTOR 33-RELATED"/>
    <property type="match status" value="1"/>
</dbReference>
<feature type="transmembrane region" description="Helical" evidence="10">
    <location>
        <begin position="26"/>
        <end position="50"/>
    </location>
</feature>
<protein>
    <submittedName>
        <fullName evidence="12">Probable G-protein coupled receptor 33</fullName>
    </submittedName>
</protein>
<dbReference type="Gene3D" id="1.20.1070.10">
    <property type="entry name" value="Rhodopsin 7-helix transmembrane proteins"/>
    <property type="match status" value="1"/>
</dbReference>
<dbReference type="AlphaFoldDB" id="A0A6I8RGY8"/>
<evidence type="ECO:0000256" key="6">
    <source>
        <dbReference type="ARBA" id="ARBA00023170"/>
    </source>
</evidence>
<feature type="transmembrane region" description="Helical" evidence="10">
    <location>
        <begin position="241"/>
        <end position="259"/>
    </location>
</feature>
<dbReference type="PROSITE" id="PS50262">
    <property type="entry name" value="G_PROTEIN_RECEP_F1_2"/>
    <property type="match status" value="1"/>
</dbReference>